<protein>
    <submittedName>
        <fullName evidence="4">Replication initiation protein RepC</fullName>
    </submittedName>
</protein>
<dbReference type="InterPro" id="IPR021760">
    <property type="entry name" value="RepC_C"/>
</dbReference>
<dbReference type="NCBIfam" id="NF040974">
    <property type="entry name" value="RepABC_RepC"/>
    <property type="match status" value="1"/>
</dbReference>
<name>A0A841LW62_9HYPH</name>
<gene>
    <name evidence="4" type="ORF">FHS77_003186</name>
</gene>
<dbReference type="InterPro" id="IPR005090">
    <property type="entry name" value="RepC_N"/>
</dbReference>
<dbReference type="InterPro" id="IPR036390">
    <property type="entry name" value="WH_DNA-bd_sf"/>
</dbReference>
<evidence type="ECO:0000313" key="5">
    <source>
        <dbReference type="Proteomes" id="UP000555393"/>
    </source>
</evidence>
<keyword evidence="1" id="KW-0175">Coiled coil</keyword>
<dbReference type="SUPFAM" id="SSF46785">
    <property type="entry name" value="Winged helix' DNA-binding domain"/>
    <property type="match status" value="1"/>
</dbReference>
<comment type="caution">
    <text evidence="4">The sequence shown here is derived from an EMBL/GenBank/DDBJ whole genome shotgun (WGS) entry which is preliminary data.</text>
</comment>
<evidence type="ECO:0000259" key="3">
    <source>
        <dbReference type="Pfam" id="PF11800"/>
    </source>
</evidence>
<dbReference type="NCBIfam" id="NF010396">
    <property type="entry name" value="PRK13824.1"/>
    <property type="match status" value="1"/>
</dbReference>
<sequence length="397" mass="44362">MLNNLATTPFGSRSASLGLLALQKASHHIEAGKAVDKWQLYRDLCEARTRFSVGDRTLAVLSALLSFLPDNALAEGENLIVFPSNKQLSLRAHGMTGPTLRRHLSALVQSGLIFRRDSPNGKRYAHKSRAGDIEEAFGFSLAPLLLRADEIAKAAEEIREYNANLRRTRERITLQRRDIAKLIEIALEQSMAGPWEALHREFRAIVDTLPRKASLETLRQIYAQMNALRQKLDNALNIKENINNLSATDVQIEQHHTNSNTESIIEIEQTSKHIQIEKPNYNLRPVQNYPLSLILKACPDIEEYAVNGISNWRDLIRLCDQIRGFLGISPTAYSRALSCFGQETTAIIISCILQRSNHIQSAGGYLQALTEKAQTIGFSVGPMLMAALNKNKTLSQT</sequence>
<feature type="coiled-coil region" evidence="1">
    <location>
        <begin position="151"/>
        <end position="178"/>
    </location>
</feature>
<feature type="domain" description="Plasmid replication protein C N-terminal" evidence="2">
    <location>
        <begin position="13"/>
        <end position="186"/>
    </location>
</feature>
<evidence type="ECO:0000256" key="1">
    <source>
        <dbReference type="SAM" id="Coils"/>
    </source>
</evidence>
<accession>A0A841LW62</accession>
<feature type="coiled-coil region" evidence="1">
    <location>
        <begin position="215"/>
        <end position="245"/>
    </location>
</feature>
<dbReference type="Pfam" id="PF11800">
    <property type="entry name" value="RP-C_C"/>
    <property type="match status" value="1"/>
</dbReference>
<organism evidence="4 5">
    <name type="scientific">Paenochrobactrum gallinarii</name>
    <dbReference type="NCBI Taxonomy" id="643673"/>
    <lineage>
        <taxon>Bacteria</taxon>
        <taxon>Pseudomonadati</taxon>
        <taxon>Pseudomonadota</taxon>
        <taxon>Alphaproteobacteria</taxon>
        <taxon>Hyphomicrobiales</taxon>
        <taxon>Brucellaceae</taxon>
        <taxon>Paenochrobactrum</taxon>
    </lineage>
</organism>
<evidence type="ECO:0000313" key="4">
    <source>
        <dbReference type="EMBL" id="MBB6262605.1"/>
    </source>
</evidence>
<dbReference type="EMBL" id="JACIIU010000048">
    <property type="protein sequence ID" value="MBB6262605.1"/>
    <property type="molecule type" value="Genomic_DNA"/>
</dbReference>
<evidence type="ECO:0000259" key="2">
    <source>
        <dbReference type="Pfam" id="PF03428"/>
    </source>
</evidence>
<dbReference type="Proteomes" id="UP000555393">
    <property type="component" value="Unassembled WGS sequence"/>
</dbReference>
<dbReference type="RefSeq" id="WP_184224821.1">
    <property type="nucleotide sequence ID" value="NZ_JACIIU010000048.1"/>
</dbReference>
<keyword evidence="5" id="KW-1185">Reference proteome</keyword>
<proteinExistence type="predicted"/>
<dbReference type="Pfam" id="PF03428">
    <property type="entry name" value="RP-C"/>
    <property type="match status" value="1"/>
</dbReference>
<dbReference type="AlphaFoldDB" id="A0A841LW62"/>
<dbReference type="InterPro" id="IPR047611">
    <property type="entry name" value="RepABC_RepC"/>
</dbReference>
<reference evidence="4 5" key="1">
    <citation type="submission" date="2020-08" db="EMBL/GenBank/DDBJ databases">
        <title>Genomic Encyclopedia of Type Strains, Phase IV (KMG-IV): sequencing the most valuable type-strain genomes for metagenomic binning, comparative biology and taxonomic classification.</title>
        <authorList>
            <person name="Goeker M."/>
        </authorList>
    </citation>
    <scope>NUCLEOTIDE SEQUENCE [LARGE SCALE GENOMIC DNA]</scope>
    <source>
        <strain evidence="4 5">DSM 22336</strain>
    </source>
</reference>
<feature type="domain" description="Plasmid replication protein C C-terminal" evidence="3">
    <location>
        <begin position="290"/>
        <end position="389"/>
    </location>
</feature>